<evidence type="ECO:0000313" key="2">
    <source>
        <dbReference type="Proteomes" id="UP000045991"/>
    </source>
</evidence>
<comment type="caution">
    <text evidence="1">The sequence shown here is derived from an EMBL/GenBank/DDBJ whole genome shotgun (WGS) entry which is preliminary data.</text>
</comment>
<dbReference type="EMBL" id="CWXZ01000258">
    <property type="protein sequence ID" value="CSL09181.1"/>
    <property type="molecule type" value="Genomic_DNA"/>
</dbReference>
<gene>
    <name evidence="1" type="ORF">ERS428554_04726</name>
</gene>
<dbReference type="Proteomes" id="UP000045991">
    <property type="component" value="Unassembled WGS sequence"/>
</dbReference>
<dbReference type="AlphaFoldDB" id="A0AAV2X750"/>
<evidence type="ECO:0000313" key="1">
    <source>
        <dbReference type="EMBL" id="CSL09181.1"/>
    </source>
</evidence>
<sequence>MPAPELAAGIPGGGKFICLPAEAAGRLTVQPVPRVLDQRCSAQLHPRKITAAIRQPLHRRQAVRLLTGRQPLFAVRVPRLMLPQHLPRLRGLHRLPFARQTAFIVIAVVDRHTVAFTQVADFCQPAVVVILPLLRRFTVHRAPGDTVRRIVMPEGDKPLIFTLREFSGQVILVTLRPAVKAALLRQPVDRVIPERGLAAVLVGQHSDAPGGVIPHASRQTALRGADGLSPRIILYLTAAAVRGNDSGEVSCGAVLITGFTPLRIPLTDQLTARVITAVSADAFFPVNGDLLTVPVILIPRRVPRAVRKRLKLTVPVSRYSPPHPGSVFHRTGQATAGRIIKPARNVTVARGLFRQPALTVIFPAAA</sequence>
<protein>
    <submittedName>
        <fullName evidence="1">Uncharacterized protein</fullName>
    </submittedName>
</protein>
<accession>A0AAV2X750</accession>
<organism evidence="1 2">
    <name type="scientific">Shigella sonnei</name>
    <dbReference type="NCBI Taxonomy" id="624"/>
    <lineage>
        <taxon>Bacteria</taxon>
        <taxon>Pseudomonadati</taxon>
        <taxon>Pseudomonadota</taxon>
        <taxon>Gammaproteobacteria</taxon>
        <taxon>Enterobacterales</taxon>
        <taxon>Enterobacteriaceae</taxon>
        <taxon>Shigella</taxon>
    </lineage>
</organism>
<reference evidence="1 2" key="1">
    <citation type="submission" date="2015-07" db="EMBL/GenBank/DDBJ databases">
        <authorList>
            <consortium name="Pathogen Informatics"/>
        </authorList>
    </citation>
    <scope>NUCLEOTIDE SEQUENCE [LARGE SCALE GENOMIC DNA]</scope>
    <source>
        <strain evidence="1 2">20352044</strain>
    </source>
</reference>
<proteinExistence type="predicted"/>
<name>A0AAV2X750_SHISO</name>